<dbReference type="EMBL" id="MJEQ01037187">
    <property type="protein sequence ID" value="OIT03633.1"/>
    <property type="molecule type" value="Genomic_DNA"/>
</dbReference>
<protein>
    <submittedName>
        <fullName evidence="1">Uncharacterized protein</fullName>
    </submittedName>
</protein>
<sequence length="91" mass="10186">MVKIRTNASRSEPIIPTLYSIAQQLTIIAAKMEAIDALAAITVAITGIKGKLKSYQKRVRLTSVGIEKLPGVRRQRWNFQSMREEILEAGF</sequence>
<dbReference type="AlphaFoldDB" id="A0A1J6J8V4"/>
<gene>
    <name evidence="1" type="ORF">A4A49_57440</name>
</gene>
<evidence type="ECO:0000313" key="1">
    <source>
        <dbReference type="EMBL" id="OIT03633.1"/>
    </source>
</evidence>
<organism evidence="1 2">
    <name type="scientific">Nicotiana attenuata</name>
    <name type="common">Coyote tobacco</name>
    <dbReference type="NCBI Taxonomy" id="49451"/>
    <lineage>
        <taxon>Eukaryota</taxon>
        <taxon>Viridiplantae</taxon>
        <taxon>Streptophyta</taxon>
        <taxon>Embryophyta</taxon>
        <taxon>Tracheophyta</taxon>
        <taxon>Spermatophyta</taxon>
        <taxon>Magnoliopsida</taxon>
        <taxon>eudicotyledons</taxon>
        <taxon>Gunneridae</taxon>
        <taxon>Pentapetalae</taxon>
        <taxon>asterids</taxon>
        <taxon>lamiids</taxon>
        <taxon>Solanales</taxon>
        <taxon>Solanaceae</taxon>
        <taxon>Nicotianoideae</taxon>
        <taxon>Nicotianeae</taxon>
        <taxon>Nicotiana</taxon>
    </lineage>
</organism>
<comment type="caution">
    <text evidence="1">The sequence shown here is derived from an EMBL/GenBank/DDBJ whole genome shotgun (WGS) entry which is preliminary data.</text>
</comment>
<dbReference type="Proteomes" id="UP000187609">
    <property type="component" value="Unassembled WGS sequence"/>
</dbReference>
<evidence type="ECO:0000313" key="2">
    <source>
        <dbReference type="Proteomes" id="UP000187609"/>
    </source>
</evidence>
<keyword evidence="2" id="KW-1185">Reference proteome</keyword>
<dbReference type="Gramene" id="OIT03633">
    <property type="protein sequence ID" value="OIT03633"/>
    <property type="gene ID" value="A4A49_57440"/>
</dbReference>
<name>A0A1J6J8V4_NICAT</name>
<proteinExistence type="predicted"/>
<accession>A0A1J6J8V4</accession>
<reference evidence="1" key="1">
    <citation type="submission" date="2016-11" db="EMBL/GenBank/DDBJ databases">
        <title>The genome of Nicotiana attenuata.</title>
        <authorList>
            <person name="Xu S."/>
            <person name="Brockmoeller T."/>
            <person name="Gaquerel E."/>
            <person name="Navarro A."/>
            <person name="Kuhl H."/>
            <person name="Gase K."/>
            <person name="Ling Z."/>
            <person name="Zhou W."/>
            <person name="Kreitzer C."/>
            <person name="Stanke M."/>
            <person name="Tang H."/>
            <person name="Lyons E."/>
            <person name="Pandey P."/>
            <person name="Pandey S.P."/>
            <person name="Timmermann B."/>
            <person name="Baldwin I.T."/>
        </authorList>
    </citation>
    <scope>NUCLEOTIDE SEQUENCE [LARGE SCALE GENOMIC DNA]</scope>
    <source>
        <strain evidence="1">UT</strain>
    </source>
</reference>